<reference evidence="2 3" key="1">
    <citation type="submission" date="2019-10" db="EMBL/GenBank/DDBJ databases">
        <authorList>
            <person name="Palmer J.M."/>
        </authorList>
    </citation>
    <scope>NUCLEOTIDE SEQUENCE [LARGE SCALE GENOMIC DNA]</scope>
    <source>
        <strain evidence="2 3">TWF506</strain>
    </source>
</reference>
<keyword evidence="1" id="KW-0812">Transmembrane</keyword>
<protein>
    <submittedName>
        <fullName evidence="2">Uncharacterized protein</fullName>
    </submittedName>
</protein>
<comment type="caution">
    <text evidence="2">The sequence shown here is derived from an EMBL/GenBank/DDBJ whole genome shotgun (WGS) entry which is preliminary data.</text>
</comment>
<evidence type="ECO:0000313" key="3">
    <source>
        <dbReference type="Proteomes" id="UP001307849"/>
    </source>
</evidence>
<evidence type="ECO:0000313" key="2">
    <source>
        <dbReference type="EMBL" id="KAK6498117.1"/>
    </source>
</evidence>
<organism evidence="2 3">
    <name type="scientific">Arthrobotrys conoides</name>
    <dbReference type="NCBI Taxonomy" id="74498"/>
    <lineage>
        <taxon>Eukaryota</taxon>
        <taxon>Fungi</taxon>
        <taxon>Dikarya</taxon>
        <taxon>Ascomycota</taxon>
        <taxon>Pezizomycotina</taxon>
        <taxon>Orbiliomycetes</taxon>
        <taxon>Orbiliales</taxon>
        <taxon>Orbiliaceae</taxon>
        <taxon>Arthrobotrys</taxon>
    </lineage>
</organism>
<sequence>MSASPFEKLLKAPSSSITYLSDDDLLSSPSYEPDREESFPRPRRPVRVWSRLLKAITPYLLYSLAAIFIFTVGFHLGGSRAMSNLEYNTRDQDSIYSTRDPDPVYYPRLYNSSSPYISAHSTDGNSPKNEGASHLFEEEEERVLITYVYFETADARENALFFINHGLHAQADFIFILNGETNLADSIPPAPNIKVIHRSNTCLDLGSYAEVLTAEDGALMNKYNRFIMLNYSVRGPFLPIWSKDCWSDAYLDQLTGTNKLVGMTMRCNDDDDDGKTSGVIPLMLFATDRTGLELLLPLFNHCFPVFTDADNAEEHATQTMLNAGYNVSVLMAASQSSPDYTHTCENGDVLGDNAYFGMNLHPYETMFQNTNMGTSPRQLELFTQWHDQAGYSSWDACWNKRMERRRIRAGRPREEATGSKQTSL</sequence>
<dbReference type="AlphaFoldDB" id="A0AAN8NA73"/>
<keyword evidence="3" id="KW-1185">Reference proteome</keyword>
<dbReference type="EMBL" id="JAVHJM010000014">
    <property type="protein sequence ID" value="KAK6498117.1"/>
    <property type="molecule type" value="Genomic_DNA"/>
</dbReference>
<proteinExistence type="predicted"/>
<evidence type="ECO:0000256" key="1">
    <source>
        <dbReference type="SAM" id="Phobius"/>
    </source>
</evidence>
<keyword evidence="1" id="KW-1133">Transmembrane helix</keyword>
<accession>A0AAN8NA73</accession>
<keyword evidence="1" id="KW-0472">Membrane</keyword>
<name>A0AAN8NA73_9PEZI</name>
<dbReference type="Proteomes" id="UP001307849">
    <property type="component" value="Unassembled WGS sequence"/>
</dbReference>
<gene>
    <name evidence="2" type="ORF">TWF506_004357</name>
</gene>
<feature type="transmembrane region" description="Helical" evidence="1">
    <location>
        <begin position="59"/>
        <end position="78"/>
    </location>
</feature>